<keyword evidence="2" id="KW-1185">Reference proteome</keyword>
<dbReference type="AlphaFoldDB" id="A0A5B0M4L7"/>
<evidence type="ECO:0000313" key="1">
    <source>
        <dbReference type="EMBL" id="KAA1071296.1"/>
    </source>
</evidence>
<proteinExistence type="predicted"/>
<sequence>MSKLMVFNTDACDNSDYRECILLQPWSKAYAPLARPRGFLGEQLVPAGHGRLRDSEQLQYKQAGTYVAFSKRSTLGNAEAEIVVDYAKPMSEVVPVLP</sequence>
<organism evidence="1 2">
    <name type="scientific">Puccinia graminis f. sp. tritici</name>
    <dbReference type="NCBI Taxonomy" id="56615"/>
    <lineage>
        <taxon>Eukaryota</taxon>
        <taxon>Fungi</taxon>
        <taxon>Dikarya</taxon>
        <taxon>Basidiomycota</taxon>
        <taxon>Pucciniomycotina</taxon>
        <taxon>Pucciniomycetes</taxon>
        <taxon>Pucciniales</taxon>
        <taxon>Pucciniaceae</taxon>
        <taxon>Puccinia</taxon>
    </lineage>
</organism>
<dbReference type="EMBL" id="VSWC01000170">
    <property type="protein sequence ID" value="KAA1071296.1"/>
    <property type="molecule type" value="Genomic_DNA"/>
</dbReference>
<accession>A0A5B0M4L7</accession>
<name>A0A5B0M4L7_PUCGR</name>
<dbReference type="Proteomes" id="UP000324748">
    <property type="component" value="Unassembled WGS sequence"/>
</dbReference>
<reference evidence="1 2" key="1">
    <citation type="submission" date="2019-05" db="EMBL/GenBank/DDBJ databases">
        <title>Emergence of the Ug99 lineage of the wheat stem rust pathogen through somatic hybridization.</title>
        <authorList>
            <person name="Li F."/>
            <person name="Upadhyaya N.M."/>
            <person name="Sperschneider J."/>
            <person name="Matny O."/>
            <person name="Nguyen-Phuc H."/>
            <person name="Mago R."/>
            <person name="Raley C."/>
            <person name="Miller M.E."/>
            <person name="Silverstein K.A.T."/>
            <person name="Henningsen E."/>
            <person name="Hirsch C.D."/>
            <person name="Visser B."/>
            <person name="Pretorius Z.A."/>
            <person name="Steffenson B.J."/>
            <person name="Schwessinger B."/>
            <person name="Dodds P.N."/>
            <person name="Figueroa M."/>
        </authorList>
    </citation>
    <scope>NUCLEOTIDE SEQUENCE [LARGE SCALE GENOMIC DNA]</scope>
    <source>
        <strain evidence="1">21-0</strain>
    </source>
</reference>
<evidence type="ECO:0000313" key="2">
    <source>
        <dbReference type="Proteomes" id="UP000324748"/>
    </source>
</evidence>
<gene>
    <name evidence="1" type="ORF">PGT21_002579</name>
</gene>
<comment type="caution">
    <text evidence="1">The sequence shown here is derived from an EMBL/GenBank/DDBJ whole genome shotgun (WGS) entry which is preliminary data.</text>
</comment>
<protein>
    <submittedName>
        <fullName evidence="1">Uncharacterized protein</fullName>
    </submittedName>
</protein>